<dbReference type="Proteomes" id="UP001208649">
    <property type="component" value="Unassembled WGS sequence"/>
</dbReference>
<dbReference type="PANTHER" id="PTHR43280">
    <property type="entry name" value="ARAC-FAMILY TRANSCRIPTIONAL REGULATOR"/>
    <property type="match status" value="1"/>
</dbReference>
<dbReference type="PANTHER" id="PTHR43280:SF32">
    <property type="entry name" value="TRANSCRIPTIONAL REGULATORY PROTEIN"/>
    <property type="match status" value="1"/>
</dbReference>
<dbReference type="SMART" id="SM00342">
    <property type="entry name" value="HTH_ARAC"/>
    <property type="match status" value="1"/>
</dbReference>
<evidence type="ECO:0000259" key="4">
    <source>
        <dbReference type="PROSITE" id="PS01124"/>
    </source>
</evidence>
<evidence type="ECO:0000313" key="6">
    <source>
        <dbReference type="Proteomes" id="UP001208649"/>
    </source>
</evidence>
<dbReference type="InterPro" id="IPR018060">
    <property type="entry name" value="HTH_AraC"/>
</dbReference>
<keyword evidence="6" id="KW-1185">Reference proteome</keyword>
<gene>
    <name evidence="5" type="ORF">NZ698_05305</name>
</gene>
<evidence type="ECO:0000256" key="2">
    <source>
        <dbReference type="ARBA" id="ARBA00023125"/>
    </source>
</evidence>
<proteinExistence type="predicted"/>
<dbReference type="Gene3D" id="1.10.10.60">
    <property type="entry name" value="Homeodomain-like"/>
    <property type="match status" value="1"/>
</dbReference>
<organism evidence="5 6">
    <name type="scientific">Chryseobacterium edaphi</name>
    <dbReference type="NCBI Taxonomy" id="2976532"/>
    <lineage>
        <taxon>Bacteria</taxon>
        <taxon>Pseudomonadati</taxon>
        <taxon>Bacteroidota</taxon>
        <taxon>Flavobacteriia</taxon>
        <taxon>Flavobacteriales</taxon>
        <taxon>Weeksellaceae</taxon>
        <taxon>Chryseobacterium group</taxon>
        <taxon>Chryseobacterium</taxon>
    </lineage>
</organism>
<evidence type="ECO:0000256" key="1">
    <source>
        <dbReference type="ARBA" id="ARBA00023015"/>
    </source>
</evidence>
<evidence type="ECO:0000313" key="5">
    <source>
        <dbReference type="EMBL" id="MCU7616606.1"/>
    </source>
</evidence>
<reference evidence="6" key="1">
    <citation type="submission" date="2023-07" db="EMBL/GenBank/DDBJ databases">
        <title>Chryseobacterium sp. strain PBS4-4 Genome sequencing and assembly.</title>
        <authorList>
            <person name="Jung Y."/>
        </authorList>
    </citation>
    <scope>NUCLEOTIDE SEQUENCE [LARGE SCALE GENOMIC DNA]</scope>
    <source>
        <strain evidence="6">PBS4-4</strain>
    </source>
</reference>
<sequence>MNTINSILQFHRLLSLPDPLHPLISIVNLEDIRLKNDPALEKFTTTFYSVSLKRDVEAKMKYGQNYYDFDKGILSFTAPKKIQILDLKDFDLPNNGAGTGYALFFHPDFLGKHSIAAAIKNYGFFSYEMNEALHLSEKEEKDIIDIFLKIKDEYQFVDQHTQDIIISQIDLLLNYCNRFYQRQFITRKPVNNDLLTKMENMLDEYFEQEQPLKNGLPTVEFLSDKLHVSPHYLSDMLRSLTGQSAQQHIHEKLIDKAKEYLSSSNLSVAEIAYQLGFEYPQSFNKLFKKKTEMSPLEFRQSFN</sequence>
<dbReference type="PROSITE" id="PS01124">
    <property type="entry name" value="HTH_ARAC_FAMILY_2"/>
    <property type="match status" value="1"/>
</dbReference>
<dbReference type="InterPro" id="IPR009057">
    <property type="entry name" value="Homeodomain-like_sf"/>
</dbReference>
<dbReference type="Pfam" id="PF12833">
    <property type="entry name" value="HTH_18"/>
    <property type="match status" value="1"/>
</dbReference>
<comment type="caution">
    <text evidence="5">The sequence shown here is derived from an EMBL/GenBank/DDBJ whole genome shotgun (WGS) entry which is preliminary data.</text>
</comment>
<keyword evidence="2" id="KW-0238">DNA-binding</keyword>
<feature type="domain" description="HTH araC/xylS-type" evidence="4">
    <location>
        <begin position="196"/>
        <end position="301"/>
    </location>
</feature>
<keyword evidence="1" id="KW-0805">Transcription regulation</keyword>
<dbReference type="EMBL" id="JAOTEM010000001">
    <property type="protein sequence ID" value="MCU7616606.1"/>
    <property type="molecule type" value="Genomic_DNA"/>
</dbReference>
<dbReference type="RefSeq" id="WP_263002045.1">
    <property type="nucleotide sequence ID" value="NZ_JAOTEM010000001.1"/>
</dbReference>
<protein>
    <submittedName>
        <fullName evidence="5">Helix-turn-helix transcriptional regulator</fullName>
    </submittedName>
</protein>
<name>A0ABT2W308_9FLAO</name>
<accession>A0ABT2W308</accession>
<dbReference type="SUPFAM" id="SSF46689">
    <property type="entry name" value="Homeodomain-like"/>
    <property type="match status" value="1"/>
</dbReference>
<evidence type="ECO:0000256" key="3">
    <source>
        <dbReference type="ARBA" id="ARBA00023163"/>
    </source>
</evidence>
<keyword evidence="3" id="KW-0804">Transcription</keyword>